<comment type="caution">
    <text evidence="2">The sequence shown here is derived from an EMBL/GenBank/DDBJ whole genome shotgun (WGS) entry which is preliminary data.</text>
</comment>
<dbReference type="AlphaFoldDB" id="A0A554JCP8"/>
<sequence length="320" mass="36029">MSKTSALTKFLDRFWYLKQAWAIFKTKYLDLAALEVLTWVVMLLITLVVIAMSGWLLNGLDILDLTKVDINGFGLRLNSIDSAKDWLITVRNTHSATYWQLLLSVPVLLTLGLITFYTSVRTIALLVVIESNRNQYWSKFKTLLSQSFWPLVLASFVSGLIVLAGLTLFIVPGVWLALSFMFLPYFIVLGKLAVWPSIVASTRQLKRSFRTVVELMAVYFMFGSLVDSIFQPNSSSNLSMLLNALTSWILSLILMLSLLSIYRQSAESKTDEDLIVIKADSWIKWAKALTIIGVIVLLGITVLINFGTDLIFNTDYIGSK</sequence>
<gene>
    <name evidence="2" type="ORF">CEO22_213</name>
</gene>
<feature type="transmembrane region" description="Helical" evidence="1">
    <location>
        <begin position="212"/>
        <end position="230"/>
    </location>
</feature>
<evidence type="ECO:0000313" key="2">
    <source>
        <dbReference type="EMBL" id="TSC66135.1"/>
    </source>
</evidence>
<proteinExistence type="predicted"/>
<keyword evidence="1" id="KW-1133">Transmembrane helix</keyword>
<feature type="transmembrane region" description="Helical" evidence="1">
    <location>
        <begin position="177"/>
        <end position="200"/>
    </location>
</feature>
<feature type="transmembrane region" description="Helical" evidence="1">
    <location>
        <begin position="101"/>
        <end position="128"/>
    </location>
</feature>
<evidence type="ECO:0000313" key="3">
    <source>
        <dbReference type="Proteomes" id="UP000316253"/>
    </source>
</evidence>
<dbReference type="Proteomes" id="UP000316253">
    <property type="component" value="Unassembled WGS sequence"/>
</dbReference>
<evidence type="ECO:0000256" key="1">
    <source>
        <dbReference type="SAM" id="Phobius"/>
    </source>
</evidence>
<dbReference type="EMBL" id="VMFD01000014">
    <property type="protein sequence ID" value="TSC66135.1"/>
    <property type="molecule type" value="Genomic_DNA"/>
</dbReference>
<feature type="transmembrane region" description="Helical" evidence="1">
    <location>
        <begin position="36"/>
        <end position="57"/>
    </location>
</feature>
<reference evidence="2 3" key="1">
    <citation type="submission" date="2017-08" db="EMBL/GenBank/DDBJ databases">
        <title>Mechanisms for carbon and nitrogen cycling indicate functional differentiation within the Candidate Phyla Radiation.</title>
        <authorList>
            <person name="Danczak R.E."/>
            <person name="Johnston M.D."/>
            <person name="Kenah C."/>
            <person name="Slattery M."/>
            <person name="Wrighton K.C."/>
            <person name="Wilkins M.J."/>
        </authorList>
    </citation>
    <scope>NUCLEOTIDE SEQUENCE [LARGE SCALE GENOMIC DNA]</scope>
    <source>
        <strain evidence="2">Gr01-1014_85</strain>
    </source>
</reference>
<feature type="transmembrane region" description="Helical" evidence="1">
    <location>
        <begin position="282"/>
        <end position="306"/>
    </location>
</feature>
<keyword evidence="1" id="KW-0472">Membrane</keyword>
<name>A0A554JCP8_9BACT</name>
<organism evidence="2 3">
    <name type="scientific">Candidatus Berkelbacteria bacterium Gr01-1014_85</name>
    <dbReference type="NCBI Taxonomy" id="2017150"/>
    <lineage>
        <taxon>Bacteria</taxon>
        <taxon>Candidatus Berkelbacteria</taxon>
    </lineage>
</organism>
<accession>A0A554JCP8</accession>
<protein>
    <submittedName>
        <fullName evidence="2">Uncharacterized protein</fullName>
    </submittedName>
</protein>
<feature type="transmembrane region" description="Helical" evidence="1">
    <location>
        <begin position="148"/>
        <end position="171"/>
    </location>
</feature>
<keyword evidence="1" id="KW-0812">Transmembrane</keyword>
<feature type="transmembrane region" description="Helical" evidence="1">
    <location>
        <begin position="242"/>
        <end position="262"/>
    </location>
</feature>